<evidence type="ECO:0000313" key="4">
    <source>
        <dbReference type="Proteomes" id="UP000243423"/>
    </source>
</evidence>
<dbReference type="PANTHER" id="PTHR11599">
    <property type="entry name" value="PROTEASOME SUBUNIT ALPHA/BETA"/>
    <property type="match status" value="1"/>
</dbReference>
<dbReference type="Pfam" id="PF00227">
    <property type="entry name" value="Proteasome"/>
    <property type="match status" value="1"/>
</dbReference>
<dbReference type="GO" id="GO:0019773">
    <property type="term" value="C:proteasome core complex, alpha-subunit complex"/>
    <property type="evidence" value="ECO:0007669"/>
    <property type="project" value="InterPro"/>
</dbReference>
<dbReference type="Pfam" id="PF10584">
    <property type="entry name" value="Proteasome_A_N"/>
    <property type="match status" value="1"/>
</dbReference>
<evidence type="ECO:0000256" key="1">
    <source>
        <dbReference type="ARBA" id="ARBA00022942"/>
    </source>
</evidence>
<keyword evidence="3" id="KW-0542">Nucleomorph</keyword>
<dbReference type="Proteomes" id="UP000243423">
    <property type="component" value="Nucleomorph 1"/>
</dbReference>
<gene>
    <name evidence="3" type="primary">prsA1</name>
    <name evidence="3" type="ORF">CPARA_1gp035</name>
</gene>
<dbReference type="RefSeq" id="XP_003239591.1">
    <property type="nucleotide sequence ID" value="XM_003239543.1"/>
</dbReference>
<dbReference type="SUPFAM" id="SSF56235">
    <property type="entry name" value="N-terminal nucleophile aminohydrolases (Ntn hydrolases)"/>
    <property type="match status" value="1"/>
</dbReference>
<dbReference type="GO" id="GO:0006511">
    <property type="term" value="P:ubiquitin-dependent protein catabolic process"/>
    <property type="evidence" value="ECO:0007669"/>
    <property type="project" value="InterPro"/>
</dbReference>
<reference evidence="3 4" key="1">
    <citation type="journal article" date="2011" name="Genome Biol. Evol.">
        <title>Complete nucleomorph genome sequence of the nonphotosynthetic alga Cryptomonas paramecium reveals a core nucleomorph gene set.</title>
        <authorList>
            <person name="Tanifuji G."/>
            <person name="Onodera N.T."/>
            <person name="Wheeler T.J."/>
            <person name="Dlutek M."/>
            <person name="Donaher N."/>
            <person name="Archibald J.M."/>
        </authorList>
    </citation>
    <scope>NUCLEOTIDE SEQUENCE [LARGE SCALE GENOMIC DNA]</scope>
    <source>
        <strain evidence="3 4">CCAP977/2A</strain>
    </source>
</reference>
<dbReference type="AlphaFoldDB" id="F2HH97"/>
<dbReference type="InterPro" id="IPR001353">
    <property type="entry name" value="Proteasome_sua/b"/>
</dbReference>
<accession>F2HH97</accession>
<dbReference type="InterPro" id="IPR000426">
    <property type="entry name" value="Proteasome_asu_N"/>
</dbReference>
<geneLocation type="nucleomorph" evidence="3"/>
<dbReference type="InterPro" id="IPR029055">
    <property type="entry name" value="Ntn_hydrolases_N"/>
</dbReference>
<feature type="domain" description="Proteasome alpha-type subunits" evidence="2">
    <location>
        <begin position="5"/>
        <end position="27"/>
    </location>
</feature>
<dbReference type="InterPro" id="IPR050115">
    <property type="entry name" value="Proteasome_alpha"/>
</dbReference>
<keyword evidence="1 3" id="KW-0647">Proteasome</keyword>
<dbReference type="GeneID" id="10447070"/>
<evidence type="ECO:0000259" key="2">
    <source>
        <dbReference type="SMART" id="SM00948"/>
    </source>
</evidence>
<dbReference type="SMART" id="SM00948">
    <property type="entry name" value="Proteasome_A_N"/>
    <property type="match status" value="1"/>
</dbReference>
<dbReference type="Gene3D" id="3.60.20.10">
    <property type="entry name" value="Glutamine Phosphoribosylpyrophosphate, subunit 1, domain 1"/>
    <property type="match status" value="1"/>
</dbReference>
<name>F2HH97_9CRYP</name>
<dbReference type="EMBL" id="CP002172">
    <property type="protein sequence ID" value="AEA38693.1"/>
    <property type="molecule type" value="Genomic_DNA"/>
</dbReference>
<evidence type="ECO:0000313" key="3">
    <source>
        <dbReference type="EMBL" id="AEA38693.1"/>
    </source>
</evidence>
<proteinExistence type="predicted"/>
<protein>
    <submittedName>
        <fullName evidence="3">26S proteasome IOTA SU</fullName>
    </submittedName>
</protein>
<sequence length="240" mass="27801">MSSSFDKYVTIFSHEGKLFQVEYAFKASCNFSNCIAIKGSDTVCAIIEKKNMHTINQSKLKTFCTKNDIGYVCKGIPSDAYMFIDYITEEISNYFSKFRQNIPIEYLVKKISEKKQINTQYAFTRPWGVKSIVIGVKENGSPSLYKIDPSGYATSHMICAIGEHENEVNNYISRKIKYYSIIRSSQLETVISLILLFQRILKYDINATNVEIMISTSRKRKVKILKNFEIDFYLNYLENF</sequence>
<organism evidence="3 4">
    <name type="scientific">Cryptomonas paramaecium</name>
    <dbReference type="NCBI Taxonomy" id="2898"/>
    <lineage>
        <taxon>Eukaryota</taxon>
        <taxon>Cryptophyceae</taxon>
        <taxon>Cryptomonadales</taxon>
        <taxon>Cryptomonadaceae</taxon>
        <taxon>Cryptomonas</taxon>
    </lineage>
</organism>